<evidence type="ECO:0000313" key="2">
    <source>
        <dbReference type="Proteomes" id="UP001206788"/>
    </source>
</evidence>
<accession>A0ABT2G844</accession>
<keyword evidence="2" id="KW-1185">Reference proteome</keyword>
<comment type="caution">
    <text evidence="1">The sequence shown here is derived from an EMBL/GenBank/DDBJ whole genome shotgun (WGS) entry which is preliminary data.</text>
</comment>
<dbReference type="EMBL" id="JANWGH010000003">
    <property type="protein sequence ID" value="MCS5491465.1"/>
    <property type="molecule type" value="Genomic_DNA"/>
</dbReference>
<name>A0ABT2G844_9BACT</name>
<gene>
    <name evidence="1" type="ORF">NY014_13555</name>
</gene>
<proteinExistence type="predicted"/>
<protein>
    <submittedName>
        <fullName evidence="1">Uncharacterized protein</fullName>
    </submittedName>
</protein>
<sequence>MFDSPEYPQSLSEDLFEEWLEKGRESRIPYAYLLVIWDEIEGKYRPVYVEQRNQIQSYPRFGQSPENQMLVAAYDLYSESRVV</sequence>
<dbReference type="Proteomes" id="UP001206788">
    <property type="component" value="Unassembled WGS sequence"/>
</dbReference>
<evidence type="ECO:0000313" key="1">
    <source>
        <dbReference type="EMBL" id="MCS5491465.1"/>
    </source>
</evidence>
<reference evidence="1 2" key="1">
    <citation type="submission" date="2022-08" db="EMBL/GenBank/DDBJ databases">
        <title>Algoriphagus sp. CAU 1643 isolated from mud.</title>
        <authorList>
            <person name="Kim W."/>
        </authorList>
    </citation>
    <scope>NUCLEOTIDE SEQUENCE [LARGE SCALE GENOMIC DNA]</scope>
    <source>
        <strain evidence="1 2">CAU 1643</strain>
    </source>
</reference>
<dbReference type="RefSeq" id="WP_259415120.1">
    <property type="nucleotide sequence ID" value="NZ_JANWGH010000003.1"/>
</dbReference>
<organism evidence="1 2">
    <name type="scientific">Algoriphagus limi</name>
    <dbReference type="NCBI Taxonomy" id="2975273"/>
    <lineage>
        <taxon>Bacteria</taxon>
        <taxon>Pseudomonadati</taxon>
        <taxon>Bacteroidota</taxon>
        <taxon>Cytophagia</taxon>
        <taxon>Cytophagales</taxon>
        <taxon>Cyclobacteriaceae</taxon>
        <taxon>Algoriphagus</taxon>
    </lineage>
</organism>